<evidence type="ECO:0000313" key="3">
    <source>
        <dbReference type="Proteomes" id="UP001610444"/>
    </source>
</evidence>
<evidence type="ECO:0000313" key="2">
    <source>
        <dbReference type="EMBL" id="KAL2843580.1"/>
    </source>
</evidence>
<sequence>MAATSEIISVIILSETCSSANRVDYVSRLRAETMNPPSTSNHNPLAQPPTDNAPEEPILKSITLYITFIYGFIYLLFEAYPISFTEERAYNLRIGALPFLSIGLGAILGSAYIFYFTETHIWPHIMQLDGFGLRSG</sequence>
<keyword evidence="3" id="KW-1185">Reference proteome</keyword>
<gene>
    <name evidence="2" type="ORF">BJX68DRAFT_270075</name>
</gene>
<accession>A0ABR4JU70</accession>
<evidence type="ECO:0000256" key="1">
    <source>
        <dbReference type="SAM" id="Phobius"/>
    </source>
</evidence>
<keyword evidence="1" id="KW-0812">Transmembrane</keyword>
<dbReference type="RefSeq" id="XP_070895705.1">
    <property type="nucleotide sequence ID" value="XM_071046519.1"/>
</dbReference>
<protein>
    <submittedName>
        <fullName evidence="2">Uncharacterized protein</fullName>
    </submittedName>
</protein>
<name>A0ABR4JU70_9EURO</name>
<dbReference type="EMBL" id="JBFXLR010000045">
    <property type="protein sequence ID" value="KAL2843580.1"/>
    <property type="molecule type" value="Genomic_DNA"/>
</dbReference>
<dbReference type="GeneID" id="98161683"/>
<comment type="caution">
    <text evidence="2">The sequence shown here is derived from an EMBL/GenBank/DDBJ whole genome shotgun (WGS) entry which is preliminary data.</text>
</comment>
<dbReference type="Proteomes" id="UP001610444">
    <property type="component" value="Unassembled WGS sequence"/>
</dbReference>
<organism evidence="2 3">
    <name type="scientific">Aspergillus pseudodeflectus</name>
    <dbReference type="NCBI Taxonomy" id="176178"/>
    <lineage>
        <taxon>Eukaryota</taxon>
        <taxon>Fungi</taxon>
        <taxon>Dikarya</taxon>
        <taxon>Ascomycota</taxon>
        <taxon>Pezizomycotina</taxon>
        <taxon>Eurotiomycetes</taxon>
        <taxon>Eurotiomycetidae</taxon>
        <taxon>Eurotiales</taxon>
        <taxon>Aspergillaceae</taxon>
        <taxon>Aspergillus</taxon>
        <taxon>Aspergillus subgen. Nidulantes</taxon>
    </lineage>
</organism>
<keyword evidence="1" id="KW-1133">Transmembrane helix</keyword>
<feature type="transmembrane region" description="Helical" evidence="1">
    <location>
        <begin position="62"/>
        <end position="82"/>
    </location>
</feature>
<proteinExistence type="predicted"/>
<reference evidence="2 3" key="1">
    <citation type="submission" date="2024-07" db="EMBL/GenBank/DDBJ databases">
        <title>Section-level genome sequencing and comparative genomics of Aspergillus sections Usti and Cavernicolus.</title>
        <authorList>
            <consortium name="Lawrence Berkeley National Laboratory"/>
            <person name="Nybo J.L."/>
            <person name="Vesth T.C."/>
            <person name="Theobald S."/>
            <person name="Frisvad J.C."/>
            <person name="Larsen T.O."/>
            <person name="Kjaerboelling I."/>
            <person name="Rothschild-Mancinelli K."/>
            <person name="Lyhne E.K."/>
            <person name="Kogle M.E."/>
            <person name="Barry K."/>
            <person name="Clum A."/>
            <person name="Na H."/>
            <person name="Ledsgaard L."/>
            <person name="Lin J."/>
            <person name="Lipzen A."/>
            <person name="Kuo A."/>
            <person name="Riley R."/>
            <person name="Mondo S."/>
            <person name="LaButti K."/>
            <person name="Haridas S."/>
            <person name="Pangalinan J."/>
            <person name="Salamov A.A."/>
            <person name="Simmons B.A."/>
            <person name="Magnuson J.K."/>
            <person name="Chen J."/>
            <person name="Drula E."/>
            <person name="Henrissat B."/>
            <person name="Wiebenga A."/>
            <person name="Lubbers R.J."/>
            <person name="Gomes A.C."/>
            <person name="Macurrencykelacurrency M.R."/>
            <person name="Stajich J."/>
            <person name="Grigoriev I.V."/>
            <person name="Mortensen U.H."/>
            <person name="De vries R.P."/>
            <person name="Baker S.E."/>
            <person name="Andersen M.R."/>
        </authorList>
    </citation>
    <scope>NUCLEOTIDE SEQUENCE [LARGE SCALE GENOMIC DNA]</scope>
    <source>
        <strain evidence="2 3">CBS 756.74</strain>
    </source>
</reference>
<feature type="transmembrane region" description="Helical" evidence="1">
    <location>
        <begin position="94"/>
        <end position="116"/>
    </location>
</feature>
<keyword evidence="1" id="KW-0472">Membrane</keyword>